<evidence type="ECO:0000313" key="1">
    <source>
        <dbReference type="EMBL" id="KAJ7088838.1"/>
    </source>
</evidence>
<dbReference type="SUPFAM" id="SSF52047">
    <property type="entry name" value="RNI-like"/>
    <property type="match status" value="1"/>
</dbReference>
<keyword evidence="2" id="KW-1185">Reference proteome</keyword>
<dbReference type="InterPro" id="IPR036047">
    <property type="entry name" value="F-box-like_dom_sf"/>
</dbReference>
<organism evidence="1 2">
    <name type="scientific">Mycena belliarum</name>
    <dbReference type="NCBI Taxonomy" id="1033014"/>
    <lineage>
        <taxon>Eukaryota</taxon>
        <taxon>Fungi</taxon>
        <taxon>Dikarya</taxon>
        <taxon>Basidiomycota</taxon>
        <taxon>Agaricomycotina</taxon>
        <taxon>Agaricomycetes</taxon>
        <taxon>Agaricomycetidae</taxon>
        <taxon>Agaricales</taxon>
        <taxon>Marasmiineae</taxon>
        <taxon>Mycenaceae</taxon>
        <taxon>Mycena</taxon>
    </lineage>
</organism>
<accession>A0AAD6U359</accession>
<dbReference type="Proteomes" id="UP001222325">
    <property type="component" value="Unassembled WGS sequence"/>
</dbReference>
<sequence length="360" mass="40198">MRYAVSCQHPDLSGQTIEPEHNIADTYPVLTLPPEVVSEIFVNFLPSYPERPPPSGMFSPILLCQVCRHWRDIALSTPPLWRAIDLDLQPTKSMHWMLHVLRTWLLRSGDCPLAISLRYPAHFHEPRAPDLHLSEFLYALLPHIKRLEHLELIMPFEHLHAIQGDIEMPLLRHLTFGPSDLPPDADEPEYAVLTLFANAPQLAHVVLADCFVPARLFLPWAQLTHLEGCCLYEQECMAILCAADCLVECTLTVCGLPDYRLPIPAAPPQPHLRRLTLLCTQSSDANHTAVLDRVTLPALRTLQIAETGSGAALLRSLEAFIERSGCVLESLRIDMSSLDTNYRAALPSIGTVLCRAACGL</sequence>
<protein>
    <recommendedName>
        <fullName evidence="3">F-box domain-containing protein</fullName>
    </recommendedName>
</protein>
<evidence type="ECO:0008006" key="3">
    <source>
        <dbReference type="Google" id="ProtNLM"/>
    </source>
</evidence>
<dbReference type="EMBL" id="JARJCN010000025">
    <property type="protein sequence ID" value="KAJ7088838.1"/>
    <property type="molecule type" value="Genomic_DNA"/>
</dbReference>
<dbReference type="Gene3D" id="1.20.1280.50">
    <property type="match status" value="1"/>
</dbReference>
<comment type="caution">
    <text evidence="1">The sequence shown here is derived from an EMBL/GenBank/DDBJ whole genome shotgun (WGS) entry which is preliminary data.</text>
</comment>
<reference evidence="1" key="1">
    <citation type="submission" date="2023-03" db="EMBL/GenBank/DDBJ databases">
        <title>Massive genome expansion in bonnet fungi (Mycena s.s.) driven by repeated elements and novel gene families across ecological guilds.</title>
        <authorList>
            <consortium name="Lawrence Berkeley National Laboratory"/>
            <person name="Harder C.B."/>
            <person name="Miyauchi S."/>
            <person name="Viragh M."/>
            <person name="Kuo A."/>
            <person name="Thoen E."/>
            <person name="Andreopoulos B."/>
            <person name="Lu D."/>
            <person name="Skrede I."/>
            <person name="Drula E."/>
            <person name="Henrissat B."/>
            <person name="Morin E."/>
            <person name="Kohler A."/>
            <person name="Barry K."/>
            <person name="LaButti K."/>
            <person name="Morin E."/>
            <person name="Salamov A."/>
            <person name="Lipzen A."/>
            <person name="Mereny Z."/>
            <person name="Hegedus B."/>
            <person name="Baldrian P."/>
            <person name="Stursova M."/>
            <person name="Weitz H."/>
            <person name="Taylor A."/>
            <person name="Grigoriev I.V."/>
            <person name="Nagy L.G."/>
            <person name="Martin F."/>
            <person name="Kauserud H."/>
        </authorList>
    </citation>
    <scope>NUCLEOTIDE SEQUENCE</scope>
    <source>
        <strain evidence="1">CBHHK173m</strain>
    </source>
</reference>
<proteinExistence type="predicted"/>
<name>A0AAD6U359_9AGAR</name>
<dbReference type="SUPFAM" id="SSF81383">
    <property type="entry name" value="F-box domain"/>
    <property type="match status" value="1"/>
</dbReference>
<dbReference type="AlphaFoldDB" id="A0AAD6U359"/>
<gene>
    <name evidence="1" type="ORF">B0H15DRAFT_287330</name>
</gene>
<evidence type="ECO:0000313" key="2">
    <source>
        <dbReference type="Proteomes" id="UP001222325"/>
    </source>
</evidence>